<dbReference type="Proteomes" id="UP001177140">
    <property type="component" value="Unassembled WGS sequence"/>
</dbReference>
<dbReference type="PANTHER" id="PTHR36055">
    <property type="entry name" value="C2H2-LIKE ZINC FINGER PROTEIN"/>
    <property type="match status" value="1"/>
</dbReference>
<feature type="non-terminal residue" evidence="2">
    <location>
        <position position="1"/>
    </location>
</feature>
<organism evidence="2 3">
    <name type="scientific">Papaver nudicaule</name>
    <name type="common">Iceland poppy</name>
    <dbReference type="NCBI Taxonomy" id="74823"/>
    <lineage>
        <taxon>Eukaryota</taxon>
        <taxon>Viridiplantae</taxon>
        <taxon>Streptophyta</taxon>
        <taxon>Embryophyta</taxon>
        <taxon>Tracheophyta</taxon>
        <taxon>Spermatophyta</taxon>
        <taxon>Magnoliopsida</taxon>
        <taxon>Ranunculales</taxon>
        <taxon>Papaveraceae</taxon>
        <taxon>Papaveroideae</taxon>
        <taxon>Papaver</taxon>
    </lineage>
</organism>
<feature type="compositionally biased region" description="Low complexity" evidence="1">
    <location>
        <begin position="91"/>
        <end position="108"/>
    </location>
</feature>
<protein>
    <submittedName>
        <fullName evidence="2">Uncharacterized protein</fullName>
    </submittedName>
</protein>
<reference evidence="2" key="1">
    <citation type="submission" date="2022-03" db="EMBL/GenBank/DDBJ databases">
        <title>A functionally conserved STORR gene fusion in Papaver species that diverged 16.8 million years ago.</title>
        <authorList>
            <person name="Catania T."/>
        </authorList>
    </citation>
    <scope>NUCLEOTIDE SEQUENCE</scope>
    <source>
        <strain evidence="2">S-191538</strain>
    </source>
</reference>
<keyword evidence="3" id="KW-1185">Reference proteome</keyword>
<proteinExistence type="predicted"/>
<gene>
    <name evidence="2" type="ORF">MKW94_010302</name>
</gene>
<dbReference type="PANTHER" id="PTHR36055:SF1">
    <property type="entry name" value="C2H2-LIKE ZINC FINGER PROTEIN"/>
    <property type="match status" value="1"/>
</dbReference>
<name>A0AA42B5K6_PAPNU</name>
<dbReference type="EMBL" id="JAJJMA010343521">
    <property type="protein sequence ID" value="MCL7051884.1"/>
    <property type="molecule type" value="Genomic_DNA"/>
</dbReference>
<feature type="non-terminal residue" evidence="2">
    <location>
        <position position="321"/>
    </location>
</feature>
<evidence type="ECO:0000256" key="1">
    <source>
        <dbReference type="SAM" id="MobiDB-lite"/>
    </source>
</evidence>
<evidence type="ECO:0000313" key="3">
    <source>
        <dbReference type="Proteomes" id="UP001177140"/>
    </source>
</evidence>
<feature type="compositionally biased region" description="Low complexity" evidence="1">
    <location>
        <begin position="36"/>
        <end position="48"/>
    </location>
</feature>
<feature type="region of interest" description="Disordered" evidence="1">
    <location>
        <begin position="280"/>
        <end position="299"/>
    </location>
</feature>
<sequence>QFDLLERKRLKKLRQKEQKAKEQVEVEELDLKEDSSISIDVSESTPSSHTPELSIVRPLSPEEGCDNADIEMAYETSNSTDPQNFDHCHVQQGNSQQQGNGQHGNGEQRAVAHRRSQRSEPNSFRAGHVVPVSKLGAIQKRGNYRDHKTTPLANNSQRVWTRKTKIENERKGLNARVRRDSPDKPDLGGSSDMLIGSIPVTLGECSTSSQIKVDQCALDQQNINSGSIQEKSVKFELVQNGINKSKTKHWRPVGRRERGKREKTEFAGESSNIVNESRIPRNASDRCSGSGGAGTSDVSEEANLTGKKLFSSHEVKAFLAQ</sequence>
<comment type="caution">
    <text evidence="2">The sequence shown here is derived from an EMBL/GenBank/DDBJ whole genome shotgun (WGS) entry which is preliminary data.</text>
</comment>
<accession>A0AA42B5K6</accession>
<feature type="region of interest" description="Disordered" evidence="1">
    <location>
        <begin position="33"/>
        <end position="129"/>
    </location>
</feature>
<dbReference type="AlphaFoldDB" id="A0AA42B5K6"/>
<evidence type="ECO:0000313" key="2">
    <source>
        <dbReference type="EMBL" id="MCL7051884.1"/>
    </source>
</evidence>